<evidence type="ECO:0000313" key="2">
    <source>
        <dbReference type="Proteomes" id="UP000051461"/>
    </source>
</evidence>
<accession>A0A0R1GRA7</accession>
<dbReference type="RefSeq" id="WP_057905367.1">
    <property type="nucleotide sequence ID" value="NZ_AZDA01000116.1"/>
</dbReference>
<comment type="caution">
    <text evidence="1">The sequence shown here is derived from an EMBL/GenBank/DDBJ whole genome shotgun (WGS) entry which is preliminary data.</text>
</comment>
<reference evidence="1 2" key="1">
    <citation type="journal article" date="2015" name="Genome Announc.">
        <title>Expanding the biotechnology potential of lactobacilli through comparative genomics of 213 strains and associated genera.</title>
        <authorList>
            <person name="Sun Z."/>
            <person name="Harris H.M."/>
            <person name="McCann A."/>
            <person name="Guo C."/>
            <person name="Argimon S."/>
            <person name="Zhang W."/>
            <person name="Yang X."/>
            <person name="Jeffery I.B."/>
            <person name="Cooney J.C."/>
            <person name="Kagawa T.F."/>
            <person name="Liu W."/>
            <person name="Song Y."/>
            <person name="Salvetti E."/>
            <person name="Wrobel A."/>
            <person name="Rasinkangas P."/>
            <person name="Parkhill J."/>
            <person name="Rea M.C."/>
            <person name="O'Sullivan O."/>
            <person name="Ritari J."/>
            <person name="Douillard F.P."/>
            <person name="Paul Ross R."/>
            <person name="Yang R."/>
            <person name="Briner A.E."/>
            <person name="Felis G.E."/>
            <person name="de Vos W.M."/>
            <person name="Barrangou R."/>
            <person name="Klaenhammer T.R."/>
            <person name="Caufield P.W."/>
            <person name="Cui Y."/>
            <person name="Zhang H."/>
            <person name="O'Toole P.W."/>
        </authorList>
    </citation>
    <scope>NUCLEOTIDE SEQUENCE [LARGE SCALE GENOMIC DNA]</scope>
    <source>
        <strain evidence="1 2">DSM 20003</strain>
    </source>
</reference>
<dbReference type="AlphaFoldDB" id="A0A0R1GRA7"/>
<evidence type="ECO:0008006" key="3">
    <source>
        <dbReference type="Google" id="ProtNLM"/>
    </source>
</evidence>
<gene>
    <name evidence="1" type="ORF">FC07_GL001192</name>
</gene>
<dbReference type="PATRIC" id="fig|1423726.3.peg.1239"/>
<dbReference type="Proteomes" id="UP000051461">
    <property type="component" value="Unassembled WGS sequence"/>
</dbReference>
<organism evidence="1 2">
    <name type="scientific">Loigolactobacillus bifermentans DSM 20003</name>
    <dbReference type="NCBI Taxonomy" id="1423726"/>
    <lineage>
        <taxon>Bacteria</taxon>
        <taxon>Bacillati</taxon>
        <taxon>Bacillota</taxon>
        <taxon>Bacilli</taxon>
        <taxon>Lactobacillales</taxon>
        <taxon>Lactobacillaceae</taxon>
        <taxon>Loigolactobacillus</taxon>
    </lineage>
</organism>
<keyword evidence="2" id="KW-1185">Reference proteome</keyword>
<protein>
    <recommendedName>
        <fullName evidence="3">IpaB EvcA family protein</fullName>
    </recommendedName>
</protein>
<dbReference type="EMBL" id="AZDA01000116">
    <property type="protein sequence ID" value="KRK33431.1"/>
    <property type="molecule type" value="Genomic_DNA"/>
</dbReference>
<sequence length="321" mass="36198">MTTEADLTAPVQALLADVRQQFSSEITLAFGDDKAGYLRHDQAQQTYHRDGSLTINVQDVTAIDYTVSHELLHLKLALEGYPKVGWQLTSGDRELDQQLVVTATDLTNSLLHVPIVKRQQALGVLTADVQKQYWQGVLNLLPAEDLKQPDPLLVFRVLTLVDALAFFQGDTTVMAKDCDQRYRNAFPAAQAFYAKMTAKSLATPFHYRRALVRLYVAFDEWLAENDLPTAKQNQFTTVPAIFSERQTRLEVRQVFQILHSELVTANGKKAAYIGLGINDDQNAFVLTVPKQVPDQAAYFQKIYSMSVADFYAAQQWQLNLR</sequence>
<name>A0A0R1GRA7_9LACO</name>
<dbReference type="OrthoDB" id="2246846at2"/>
<dbReference type="STRING" id="1423726.FC07_GL001192"/>
<evidence type="ECO:0000313" key="1">
    <source>
        <dbReference type="EMBL" id="KRK33431.1"/>
    </source>
</evidence>
<proteinExistence type="predicted"/>